<gene>
    <name evidence="2" type="ORF">PGLA2088_LOCUS18569</name>
</gene>
<feature type="region of interest" description="Disordered" evidence="1">
    <location>
        <begin position="118"/>
        <end position="188"/>
    </location>
</feature>
<proteinExistence type="predicted"/>
<sequence length="188" mass="20692">LSSAPVSSRPMHSGHGDGEQELVECELCFTFRRFGHLDPDNLQWYCEECWQSFTGNERSCALCGAFSDEGRVDYADKRWYCHGCWGSYHTAKVPAVPLPKPLEATPPEPGKVLDSWRATDEHRSAARPSTAPGIVAAGGAATPSRGEACPQRLATDSWRAAPAAPEVLPARRESRRAGASKSRRRRRK</sequence>
<comment type="caution">
    <text evidence="2">The sequence shown here is derived from an EMBL/GenBank/DDBJ whole genome shotgun (WGS) entry which is preliminary data.</text>
</comment>
<feature type="non-terminal residue" evidence="2">
    <location>
        <position position="1"/>
    </location>
</feature>
<reference evidence="2" key="1">
    <citation type="submission" date="2021-02" db="EMBL/GenBank/DDBJ databases">
        <authorList>
            <person name="Dougan E. K."/>
            <person name="Rhodes N."/>
            <person name="Thang M."/>
            <person name="Chan C."/>
        </authorList>
    </citation>
    <scope>NUCLEOTIDE SEQUENCE</scope>
</reference>
<organism evidence="2 3">
    <name type="scientific">Polarella glacialis</name>
    <name type="common">Dinoflagellate</name>
    <dbReference type="NCBI Taxonomy" id="89957"/>
    <lineage>
        <taxon>Eukaryota</taxon>
        <taxon>Sar</taxon>
        <taxon>Alveolata</taxon>
        <taxon>Dinophyceae</taxon>
        <taxon>Suessiales</taxon>
        <taxon>Suessiaceae</taxon>
        <taxon>Polarella</taxon>
    </lineage>
</organism>
<dbReference type="Proteomes" id="UP000626109">
    <property type="component" value="Unassembled WGS sequence"/>
</dbReference>
<feature type="non-terminal residue" evidence="2">
    <location>
        <position position="188"/>
    </location>
</feature>
<accession>A0A813J538</accession>
<dbReference type="EMBL" id="CAJNNW010024639">
    <property type="protein sequence ID" value="CAE8673504.1"/>
    <property type="molecule type" value="Genomic_DNA"/>
</dbReference>
<dbReference type="AlphaFoldDB" id="A0A813J538"/>
<name>A0A813J538_POLGL</name>
<evidence type="ECO:0000256" key="1">
    <source>
        <dbReference type="SAM" id="MobiDB-lite"/>
    </source>
</evidence>
<evidence type="ECO:0000313" key="2">
    <source>
        <dbReference type="EMBL" id="CAE8673504.1"/>
    </source>
</evidence>
<evidence type="ECO:0000313" key="3">
    <source>
        <dbReference type="Proteomes" id="UP000626109"/>
    </source>
</evidence>
<protein>
    <submittedName>
        <fullName evidence="2">Uncharacterized protein</fullName>
    </submittedName>
</protein>